<feature type="chain" id="PRO_5043140922" evidence="1">
    <location>
        <begin position="21"/>
        <end position="53"/>
    </location>
</feature>
<reference evidence="4" key="1">
    <citation type="submission" date="2016-06" db="UniProtKB">
        <authorList>
            <consortium name="WormBaseParasite"/>
        </authorList>
    </citation>
    <scope>IDENTIFICATION</scope>
</reference>
<sequence>MSFILTHRILLYDIPLLISAQSVNYSLPHSQPFLARSCTNVIFYFMVQCGLFG</sequence>
<reference evidence="2 3" key="2">
    <citation type="submission" date="2018-11" db="EMBL/GenBank/DDBJ databases">
        <authorList>
            <consortium name="Pathogen Informatics"/>
        </authorList>
    </citation>
    <scope>NUCLEOTIDE SEQUENCE [LARGE SCALE GENOMIC DNA]</scope>
    <source>
        <strain evidence="2">Dakar</strain>
        <strain evidence="3">Dakar, Senegal</strain>
    </source>
</reference>
<keyword evidence="1" id="KW-0732">Signal</keyword>
<dbReference type="AlphaFoldDB" id="A0A183KQG4"/>
<evidence type="ECO:0000313" key="4">
    <source>
        <dbReference type="WBParaSite" id="SCUD_0001730201-mRNA-1"/>
    </source>
</evidence>
<proteinExistence type="predicted"/>
<keyword evidence="3" id="KW-1185">Reference proteome</keyword>
<dbReference type="WBParaSite" id="SCUD_0001730201-mRNA-1">
    <property type="protein sequence ID" value="SCUD_0001730201-mRNA-1"/>
    <property type="gene ID" value="SCUD_0001730201"/>
</dbReference>
<accession>A0A183KQG4</accession>
<evidence type="ECO:0000256" key="1">
    <source>
        <dbReference type="SAM" id="SignalP"/>
    </source>
</evidence>
<gene>
    <name evidence="2" type="ORF">SCUD_LOCUS17299</name>
</gene>
<protein>
    <submittedName>
        <fullName evidence="2 4">Uncharacterized protein</fullName>
    </submittedName>
</protein>
<organism evidence="4">
    <name type="scientific">Schistosoma curassoni</name>
    <dbReference type="NCBI Taxonomy" id="6186"/>
    <lineage>
        <taxon>Eukaryota</taxon>
        <taxon>Metazoa</taxon>
        <taxon>Spiralia</taxon>
        <taxon>Lophotrochozoa</taxon>
        <taxon>Platyhelminthes</taxon>
        <taxon>Trematoda</taxon>
        <taxon>Digenea</taxon>
        <taxon>Strigeidida</taxon>
        <taxon>Schistosomatoidea</taxon>
        <taxon>Schistosomatidae</taxon>
        <taxon>Schistosoma</taxon>
    </lineage>
</organism>
<dbReference type="Proteomes" id="UP000279833">
    <property type="component" value="Unassembled WGS sequence"/>
</dbReference>
<feature type="signal peptide" evidence="1">
    <location>
        <begin position="1"/>
        <end position="20"/>
    </location>
</feature>
<evidence type="ECO:0000313" key="2">
    <source>
        <dbReference type="EMBL" id="VDP63271.1"/>
    </source>
</evidence>
<evidence type="ECO:0000313" key="3">
    <source>
        <dbReference type="Proteomes" id="UP000279833"/>
    </source>
</evidence>
<name>A0A183KQG4_9TREM</name>
<dbReference type="EMBL" id="UZAK01039623">
    <property type="protein sequence ID" value="VDP63271.1"/>
    <property type="molecule type" value="Genomic_DNA"/>
</dbReference>